<dbReference type="Pfam" id="PF00072">
    <property type="entry name" value="Response_reg"/>
    <property type="match status" value="1"/>
</dbReference>
<keyword evidence="5" id="KW-0902">Two-component regulatory system</keyword>
<dbReference type="InterPro" id="IPR001789">
    <property type="entry name" value="Sig_transdc_resp-reg_receiver"/>
</dbReference>
<feature type="domain" description="HTH araC/xylS-type" evidence="11">
    <location>
        <begin position="436"/>
        <end position="534"/>
    </location>
</feature>
<sequence>MVRVIIADDEVRICQLIIKLIDWEKLEMCLVGTAHNGVEALALAEKEKPDIVITDIRMPGCDGLEMIEKIKRIRNDVEFIIISGYGEFEYAKKAIALGVQEYLLKPINQNELLKSLMKVIACVNRKNDQIDLEKDYVMMLKDDVSKTRQWFLNDLMFINARSYHEHRLCDINETYHFEFREGLFSVACIKIDQAAKIDSPSLQQLMDEMTARLTASIQNLVHEGEVVRKQRTLYLIMNYSSDQKSNMKETLHQILKQSNQMEGRKQGFVVTIAIGEEKQSLNGLVESLGSASLLAEDRIVTGSGSVIMPNHQMMDQAVVDHLYHGFSKALTLQIEHLDMEGVERAIEGFKNEIAQIPIGGAYLKQMIHETIQLFHRTMKSSHTHFSIVSEKENVLIRRLEQAGSMDELFEALSFHITSSISAFIEDGSRSGLKSIRQAKKYIEENYMNPLTLEEVGTHIGFNSCYFSSVFKKETGSSFIEYLSKTRIEKAKVLLKESDLRILDVSLMVGYNDVKYFTKSFKKHTGLQPNEYRKIFA</sequence>
<dbReference type="InterPro" id="IPR020449">
    <property type="entry name" value="Tscrpt_reg_AraC-type_HTH"/>
</dbReference>
<reference evidence="13 14" key="1">
    <citation type="submission" date="2024-04" db="EMBL/GenBank/DDBJ databases">
        <title>Genome sequencing and metabolic network reconstruction of aminoacids and betaine degradation by Anoxynatronum sibiricum.</title>
        <authorList>
            <person name="Detkova E.N."/>
            <person name="Boltjanskaja Y.V."/>
            <person name="Mardanov A.V."/>
            <person name="Kevbrin V."/>
        </authorList>
    </citation>
    <scope>NUCLEOTIDE SEQUENCE [LARGE SCALE GENOMIC DNA]</scope>
    <source>
        <strain evidence="13 14">Z-7981</strain>
    </source>
</reference>
<dbReference type="InterPro" id="IPR009057">
    <property type="entry name" value="Homeodomain-like_sf"/>
</dbReference>
<evidence type="ECO:0000256" key="5">
    <source>
        <dbReference type="ARBA" id="ARBA00023012"/>
    </source>
</evidence>
<dbReference type="InterPro" id="IPR018060">
    <property type="entry name" value="HTH_AraC"/>
</dbReference>
<protein>
    <recommendedName>
        <fullName evidence="2">Stage 0 sporulation protein A homolog</fullName>
    </recommendedName>
</protein>
<evidence type="ECO:0000256" key="1">
    <source>
        <dbReference type="ARBA" id="ARBA00004496"/>
    </source>
</evidence>
<comment type="caution">
    <text evidence="13">The sequence shown here is derived from an EMBL/GenBank/DDBJ whole genome shotgun (WGS) entry which is preliminary data.</text>
</comment>
<evidence type="ECO:0000259" key="11">
    <source>
        <dbReference type="PROSITE" id="PS01124"/>
    </source>
</evidence>
<dbReference type="SUPFAM" id="SSF46689">
    <property type="entry name" value="Homeodomain-like"/>
    <property type="match status" value="2"/>
</dbReference>
<keyword evidence="4 10" id="KW-0597">Phosphoprotein</keyword>
<comment type="function">
    <text evidence="9">May play the central regulatory role in sporulation. It may be an element of the effector pathway responsible for the activation of sporulation genes in response to nutritional stress. Spo0A may act in concert with spo0H (a sigma factor) to control the expression of some genes that are critical to the sporulation process.</text>
</comment>
<dbReference type="Pfam" id="PF12833">
    <property type="entry name" value="HTH_18"/>
    <property type="match status" value="1"/>
</dbReference>
<keyword evidence="6" id="KW-0805">Transcription regulation</keyword>
<keyword evidence="7" id="KW-0238">DNA-binding</keyword>
<evidence type="ECO:0000256" key="2">
    <source>
        <dbReference type="ARBA" id="ARBA00018672"/>
    </source>
</evidence>
<dbReference type="CDD" id="cd17536">
    <property type="entry name" value="REC_YesN-like"/>
    <property type="match status" value="1"/>
</dbReference>
<proteinExistence type="predicted"/>
<evidence type="ECO:0000256" key="10">
    <source>
        <dbReference type="PROSITE-ProRule" id="PRU00169"/>
    </source>
</evidence>
<organism evidence="13 14">
    <name type="scientific">Anoxynatronum sibiricum</name>
    <dbReference type="NCBI Taxonomy" id="210623"/>
    <lineage>
        <taxon>Bacteria</taxon>
        <taxon>Bacillati</taxon>
        <taxon>Bacillota</taxon>
        <taxon>Clostridia</taxon>
        <taxon>Eubacteriales</taxon>
        <taxon>Clostridiaceae</taxon>
        <taxon>Anoxynatronum</taxon>
    </lineage>
</organism>
<gene>
    <name evidence="13" type="ORF">AAIG11_07425</name>
</gene>
<dbReference type="PRINTS" id="PR00032">
    <property type="entry name" value="HTHARAC"/>
</dbReference>
<dbReference type="PROSITE" id="PS50110">
    <property type="entry name" value="RESPONSE_REGULATORY"/>
    <property type="match status" value="1"/>
</dbReference>
<evidence type="ECO:0000313" key="13">
    <source>
        <dbReference type="EMBL" id="MEN1760297.1"/>
    </source>
</evidence>
<feature type="domain" description="Response regulatory" evidence="12">
    <location>
        <begin position="3"/>
        <end position="120"/>
    </location>
</feature>
<accession>A0ABU9VT02</accession>
<dbReference type="Proteomes" id="UP001407405">
    <property type="component" value="Unassembled WGS sequence"/>
</dbReference>
<dbReference type="SUPFAM" id="SSF52172">
    <property type="entry name" value="CheY-like"/>
    <property type="match status" value="1"/>
</dbReference>
<dbReference type="SMART" id="SM00448">
    <property type="entry name" value="REC"/>
    <property type="match status" value="1"/>
</dbReference>
<dbReference type="InterPro" id="IPR011006">
    <property type="entry name" value="CheY-like_superfamily"/>
</dbReference>
<evidence type="ECO:0000256" key="9">
    <source>
        <dbReference type="ARBA" id="ARBA00024867"/>
    </source>
</evidence>
<dbReference type="Gene3D" id="3.40.50.2300">
    <property type="match status" value="1"/>
</dbReference>
<dbReference type="EMBL" id="JBCITM010000006">
    <property type="protein sequence ID" value="MEN1760297.1"/>
    <property type="molecule type" value="Genomic_DNA"/>
</dbReference>
<evidence type="ECO:0000256" key="7">
    <source>
        <dbReference type="ARBA" id="ARBA00023125"/>
    </source>
</evidence>
<name>A0ABU9VT02_9CLOT</name>
<dbReference type="RefSeq" id="WP_343185618.1">
    <property type="nucleotide sequence ID" value="NZ_JBCITM010000006.1"/>
</dbReference>
<keyword evidence="8" id="KW-0804">Transcription</keyword>
<evidence type="ECO:0000256" key="6">
    <source>
        <dbReference type="ARBA" id="ARBA00023015"/>
    </source>
</evidence>
<dbReference type="PROSITE" id="PS01124">
    <property type="entry name" value="HTH_ARAC_FAMILY_2"/>
    <property type="match status" value="1"/>
</dbReference>
<evidence type="ECO:0000313" key="14">
    <source>
        <dbReference type="Proteomes" id="UP001407405"/>
    </source>
</evidence>
<dbReference type="PANTHER" id="PTHR42713:SF3">
    <property type="entry name" value="TRANSCRIPTIONAL REGULATORY PROTEIN HPTR"/>
    <property type="match status" value="1"/>
</dbReference>
<evidence type="ECO:0000256" key="3">
    <source>
        <dbReference type="ARBA" id="ARBA00022490"/>
    </source>
</evidence>
<evidence type="ECO:0000259" key="12">
    <source>
        <dbReference type="PROSITE" id="PS50110"/>
    </source>
</evidence>
<dbReference type="PANTHER" id="PTHR42713">
    <property type="entry name" value="HISTIDINE KINASE-RELATED"/>
    <property type="match status" value="1"/>
</dbReference>
<feature type="modified residue" description="4-aspartylphosphate" evidence="10">
    <location>
        <position position="55"/>
    </location>
</feature>
<comment type="subcellular location">
    <subcellularLocation>
        <location evidence="1">Cytoplasm</location>
    </subcellularLocation>
</comment>
<keyword evidence="3" id="KW-0963">Cytoplasm</keyword>
<dbReference type="InterPro" id="IPR051552">
    <property type="entry name" value="HptR"/>
</dbReference>
<keyword evidence="14" id="KW-1185">Reference proteome</keyword>
<evidence type="ECO:0000256" key="8">
    <source>
        <dbReference type="ARBA" id="ARBA00023163"/>
    </source>
</evidence>
<evidence type="ECO:0000256" key="4">
    <source>
        <dbReference type="ARBA" id="ARBA00022553"/>
    </source>
</evidence>
<dbReference type="SMART" id="SM00342">
    <property type="entry name" value="HTH_ARAC"/>
    <property type="match status" value="1"/>
</dbReference>
<dbReference type="Gene3D" id="1.10.10.60">
    <property type="entry name" value="Homeodomain-like"/>
    <property type="match status" value="2"/>
</dbReference>